<protein>
    <submittedName>
        <fullName evidence="9">Uncharacterized protein</fullName>
    </submittedName>
</protein>
<dbReference type="InterPro" id="IPR012590">
    <property type="entry name" value="POPLD_dom"/>
</dbReference>
<dbReference type="InterPro" id="IPR009723">
    <property type="entry name" value="Pop1_N"/>
</dbReference>
<evidence type="ECO:0000256" key="1">
    <source>
        <dbReference type="ARBA" id="ARBA00004123"/>
    </source>
</evidence>
<keyword evidence="4" id="KW-0472">Membrane</keyword>
<dbReference type="InterPro" id="IPR039182">
    <property type="entry name" value="Pop1"/>
</dbReference>
<evidence type="ECO:0000256" key="3">
    <source>
        <dbReference type="ARBA" id="ARBA00022694"/>
    </source>
</evidence>
<dbReference type="GO" id="GO:0000172">
    <property type="term" value="C:ribonuclease MRP complex"/>
    <property type="evidence" value="ECO:0007669"/>
    <property type="project" value="InterPro"/>
</dbReference>
<organism evidence="9">
    <name type="scientific">Sesamum latifolium</name>
    <dbReference type="NCBI Taxonomy" id="2727402"/>
    <lineage>
        <taxon>Eukaryota</taxon>
        <taxon>Viridiplantae</taxon>
        <taxon>Streptophyta</taxon>
        <taxon>Embryophyta</taxon>
        <taxon>Tracheophyta</taxon>
        <taxon>Spermatophyta</taxon>
        <taxon>Magnoliopsida</taxon>
        <taxon>eudicotyledons</taxon>
        <taxon>Gunneridae</taxon>
        <taxon>Pentapetalae</taxon>
        <taxon>asterids</taxon>
        <taxon>lamiids</taxon>
        <taxon>Lamiales</taxon>
        <taxon>Pedaliaceae</taxon>
        <taxon>Sesamum</taxon>
    </lineage>
</organism>
<proteinExistence type="predicted"/>
<dbReference type="Pfam" id="PF06978">
    <property type="entry name" value="POP1_N"/>
    <property type="match status" value="1"/>
</dbReference>
<dbReference type="PANTHER" id="PTHR22731:SF3">
    <property type="entry name" value="RIBONUCLEASES P_MRP PROTEIN SUBUNIT POP1"/>
    <property type="match status" value="1"/>
</dbReference>
<reference evidence="9" key="1">
    <citation type="submission" date="2020-06" db="EMBL/GenBank/DDBJ databases">
        <authorList>
            <person name="Li T."/>
            <person name="Hu X."/>
            <person name="Zhang T."/>
            <person name="Song X."/>
            <person name="Zhang H."/>
            <person name="Dai N."/>
            <person name="Sheng W."/>
            <person name="Hou X."/>
            <person name="Wei L."/>
        </authorList>
    </citation>
    <scope>NUCLEOTIDE SEQUENCE</scope>
    <source>
        <strain evidence="9">KEN1</strain>
        <tissue evidence="9">Leaf</tissue>
    </source>
</reference>
<dbReference type="GO" id="GO:0016020">
    <property type="term" value="C:membrane"/>
    <property type="evidence" value="ECO:0007669"/>
    <property type="project" value="UniProtKB-SubCell"/>
</dbReference>
<comment type="subcellular location">
    <subcellularLocation>
        <location evidence="2">Membrane</location>
    </subcellularLocation>
    <subcellularLocation>
        <location evidence="1">Nucleus</location>
    </subcellularLocation>
</comment>
<evidence type="ECO:0000256" key="2">
    <source>
        <dbReference type="ARBA" id="ARBA00004370"/>
    </source>
</evidence>
<sequence>MVVNGSKAGVSAAPPHELNVRKFAESRASELKGLHSIIAERLENNFRSQRNKRRRTTGHDDRVAKKKFRKRRRVGAEDKGKIDSVSKDEIKNSRRVRRNVELKKNPLSGFVTSGDGTKRLRTHVWHAKRFAMTKLWGFHIPVGLHGRQFNNDQWNPWAYCSIVIHLISKDMLVSVLSAVLVPSPSACSQGVSHDILAGTIFGTAMLCHAGKPSFLPIAPVTYMWRPVQQISTNTGDVSIDDFHGEQNMDDNTIIRQVWLWIHAAAFKEAYDALSSALERQEWNGYVHQILVRMALTDGAQSARFVTREGQLAKLELMGSRVFQLLQKTLLPASGSENSWHLKTCSVDKHDDFGESEKASIFENSQISSSAVVSLVVKDPRASTKNGNVIVSGQNPLGLLGNEECQIKEQTVSSFPKHEAECACEYNDLWDTSKGVCPPVEESVLSTEKYHQHKEFICLGHKSSGTQNASVDGKYSRVCPILLLKNENHEDSITRCSIILPLSWVKSFWLTFMSNGAHAIGLREKHWVACELGLPHFPSDFPDCNAYSNVMAMEAAALSQKSRLLPPSKRPLEVPIAPPWHCVRLTSGKRLSEVGNSGSQVEELGTQDEKIDVSKSSSYEKLETSSSDCHGVPFEGIIARTSSMLNDFLNNISGDHLLLFPNIRDQKSCLYKLMKDEEFLKADTAISEVQCGKTQCYIRVLLRAYKEGVFEQGAVVCAPHVADIMLWTARSQSDNQQLQIPQSSLKSYFLQLPSGKWELQIPEDPNLHETYRWSIGFITTGFVRGRQVLAMLLIESHIYTLGTCSKRAMASALCEASLLSGLRKEQWKAFPVRQRRKEIYVLVRNLRSTAYRLALATIVLEQQEEDVKFM</sequence>
<dbReference type="GO" id="GO:0001682">
    <property type="term" value="P:tRNA 5'-leader removal"/>
    <property type="evidence" value="ECO:0007669"/>
    <property type="project" value="InterPro"/>
</dbReference>
<evidence type="ECO:0000259" key="8">
    <source>
        <dbReference type="Pfam" id="PF08170"/>
    </source>
</evidence>
<evidence type="ECO:0000313" key="9">
    <source>
        <dbReference type="EMBL" id="KAL0433118.1"/>
    </source>
</evidence>
<evidence type="ECO:0000256" key="6">
    <source>
        <dbReference type="SAM" id="MobiDB-lite"/>
    </source>
</evidence>
<keyword evidence="5" id="KW-0539">Nucleus</keyword>
<feature type="domain" description="POPLD" evidence="8">
    <location>
        <begin position="495"/>
        <end position="571"/>
    </location>
</feature>
<keyword evidence="3" id="KW-0819">tRNA processing</keyword>
<name>A0AAW2VUM2_9LAMI</name>
<dbReference type="GO" id="GO:0005655">
    <property type="term" value="C:nucleolar ribonuclease P complex"/>
    <property type="evidence" value="ECO:0007669"/>
    <property type="project" value="InterPro"/>
</dbReference>
<feature type="region of interest" description="Disordered" evidence="6">
    <location>
        <begin position="45"/>
        <end position="81"/>
    </location>
</feature>
<reference evidence="9" key="2">
    <citation type="journal article" date="2024" name="Plant">
        <title>Genomic evolution and insights into agronomic trait innovations of Sesamum species.</title>
        <authorList>
            <person name="Miao H."/>
            <person name="Wang L."/>
            <person name="Qu L."/>
            <person name="Liu H."/>
            <person name="Sun Y."/>
            <person name="Le M."/>
            <person name="Wang Q."/>
            <person name="Wei S."/>
            <person name="Zheng Y."/>
            <person name="Lin W."/>
            <person name="Duan Y."/>
            <person name="Cao H."/>
            <person name="Xiong S."/>
            <person name="Wang X."/>
            <person name="Wei L."/>
            <person name="Li C."/>
            <person name="Ma Q."/>
            <person name="Ju M."/>
            <person name="Zhao R."/>
            <person name="Li G."/>
            <person name="Mu C."/>
            <person name="Tian Q."/>
            <person name="Mei H."/>
            <person name="Zhang T."/>
            <person name="Gao T."/>
            <person name="Zhang H."/>
        </authorList>
    </citation>
    <scope>NUCLEOTIDE SEQUENCE</scope>
    <source>
        <strain evidence="9">KEN1</strain>
    </source>
</reference>
<dbReference type="InterPro" id="IPR018000">
    <property type="entry name" value="Neurotransmitter_ion_chnl_CS"/>
</dbReference>
<dbReference type="PANTHER" id="PTHR22731">
    <property type="entry name" value="RIBONUCLEASES P/MRP PROTEIN SUBUNIT POP1"/>
    <property type="match status" value="1"/>
</dbReference>
<feature type="compositionally biased region" description="Basic residues" evidence="6">
    <location>
        <begin position="64"/>
        <end position="73"/>
    </location>
</feature>
<evidence type="ECO:0000256" key="5">
    <source>
        <dbReference type="ARBA" id="ARBA00023242"/>
    </source>
</evidence>
<accession>A0AAW2VUM2</accession>
<dbReference type="AlphaFoldDB" id="A0AAW2VUM2"/>
<evidence type="ECO:0000259" key="7">
    <source>
        <dbReference type="Pfam" id="PF06978"/>
    </source>
</evidence>
<feature type="domain" description="Pop1 N-terminal" evidence="7">
    <location>
        <begin position="120"/>
        <end position="142"/>
    </location>
</feature>
<comment type="caution">
    <text evidence="9">The sequence shown here is derived from an EMBL/GenBank/DDBJ whole genome shotgun (WGS) entry which is preliminary data.</text>
</comment>
<dbReference type="EMBL" id="JACGWN010000009">
    <property type="protein sequence ID" value="KAL0433118.1"/>
    <property type="molecule type" value="Genomic_DNA"/>
</dbReference>
<dbReference type="PROSITE" id="PS00236">
    <property type="entry name" value="NEUROTR_ION_CHANNEL"/>
    <property type="match status" value="1"/>
</dbReference>
<dbReference type="Pfam" id="PF08170">
    <property type="entry name" value="POPLD"/>
    <property type="match status" value="1"/>
</dbReference>
<evidence type="ECO:0000256" key="4">
    <source>
        <dbReference type="ARBA" id="ARBA00023136"/>
    </source>
</evidence>
<gene>
    <name evidence="9" type="ORF">Slati_2646100</name>
</gene>